<name>A0AAD4L448_9AGAM</name>
<reference evidence="4" key="1">
    <citation type="submission" date="2022-01" db="EMBL/GenBank/DDBJ databases">
        <title>Comparative genomics reveals a dynamic genome evolution in the ectomycorrhizal milk-cap (Lactarius) mushrooms.</title>
        <authorList>
            <consortium name="DOE Joint Genome Institute"/>
            <person name="Lebreton A."/>
            <person name="Tang N."/>
            <person name="Kuo A."/>
            <person name="LaButti K."/>
            <person name="Drula E."/>
            <person name="Barry K."/>
            <person name="Clum A."/>
            <person name="Lipzen A."/>
            <person name="Mousain D."/>
            <person name="Ng V."/>
            <person name="Wang R."/>
            <person name="Wang X."/>
            <person name="Dai Y."/>
            <person name="Henrissat B."/>
            <person name="Grigoriev I.V."/>
            <person name="Guerin-Laguette A."/>
            <person name="Yu F."/>
            <person name="Martin F.M."/>
        </authorList>
    </citation>
    <scope>NUCLEOTIDE SEQUENCE</scope>
    <source>
        <strain evidence="4">QP</strain>
    </source>
</reference>
<dbReference type="InterPro" id="IPR027443">
    <property type="entry name" value="IPNS-like_sf"/>
</dbReference>
<accession>A0AAD4L448</accession>
<keyword evidence="5" id="KW-1185">Reference proteome</keyword>
<gene>
    <name evidence="4" type="ORF">EDB92DRAFT_1906057</name>
</gene>
<dbReference type="AlphaFoldDB" id="A0AAD4L448"/>
<sequence>MPFENEDSGWTPGGPEYLRLWSSSQLLLASDHPGLQAQNLSGQWIEVSPCPYTFVINFGKGLESVTQGLVRATSHRVLVPPAGSSPRYSIPFFQNIAQGVRLSEHVLEFPPEVLRLKGLRGELGETDCEFTAATVATANLPERTAHSGKFQ</sequence>
<keyword evidence="2" id="KW-0408">Iron</keyword>
<dbReference type="InterPro" id="IPR050295">
    <property type="entry name" value="Plant_2OG-oxidoreductases"/>
</dbReference>
<dbReference type="EMBL" id="JAKELL010000186">
    <property type="protein sequence ID" value="KAH8979075.1"/>
    <property type="molecule type" value="Genomic_DNA"/>
</dbReference>
<evidence type="ECO:0000313" key="5">
    <source>
        <dbReference type="Proteomes" id="UP001201163"/>
    </source>
</evidence>
<evidence type="ECO:0000256" key="2">
    <source>
        <dbReference type="ARBA" id="ARBA00023004"/>
    </source>
</evidence>
<protein>
    <recommendedName>
        <fullName evidence="3">Isopenicillin N synthase-like Fe(2+) 2OG dioxygenase domain-containing protein</fullName>
    </recommendedName>
</protein>
<keyword evidence="1" id="KW-0479">Metal-binding</keyword>
<evidence type="ECO:0000256" key="1">
    <source>
        <dbReference type="ARBA" id="ARBA00022723"/>
    </source>
</evidence>
<comment type="caution">
    <text evidence="4">The sequence shown here is derived from an EMBL/GenBank/DDBJ whole genome shotgun (WGS) entry which is preliminary data.</text>
</comment>
<dbReference type="Gene3D" id="2.60.120.330">
    <property type="entry name" value="B-lactam Antibiotic, Isopenicillin N Synthase, Chain"/>
    <property type="match status" value="1"/>
</dbReference>
<proteinExistence type="predicted"/>
<dbReference type="Proteomes" id="UP001201163">
    <property type="component" value="Unassembled WGS sequence"/>
</dbReference>
<dbReference type="PANTHER" id="PTHR47991">
    <property type="entry name" value="OXOGLUTARATE/IRON-DEPENDENT DIOXYGENASE"/>
    <property type="match status" value="1"/>
</dbReference>
<evidence type="ECO:0000259" key="3">
    <source>
        <dbReference type="Pfam" id="PF03171"/>
    </source>
</evidence>
<evidence type="ECO:0000313" key="4">
    <source>
        <dbReference type="EMBL" id="KAH8979075.1"/>
    </source>
</evidence>
<dbReference type="InterPro" id="IPR044861">
    <property type="entry name" value="IPNS-like_FE2OG_OXY"/>
</dbReference>
<dbReference type="SUPFAM" id="SSF51197">
    <property type="entry name" value="Clavaminate synthase-like"/>
    <property type="match status" value="1"/>
</dbReference>
<feature type="domain" description="Isopenicillin N synthase-like Fe(2+) 2OG dioxygenase" evidence="3">
    <location>
        <begin position="26"/>
        <end position="94"/>
    </location>
</feature>
<dbReference type="GO" id="GO:0046872">
    <property type="term" value="F:metal ion binding"/>
    <property type="evidence" value="ECO:0007669"/>
    <property type="project" value="UniProtKB-KW"/>
</dbReference>
<dbReference type="Pfam" id="PF03171">
    <property type="entry name" value="2OG-FeII_Oxy"/>
    <property type="match status" value="1"/>
</dbReference>
<organism evidence="4 5">
    <name type="scientific">Lactarius akahatsu</name>
    <dbReference type="NCBI Taxonomy" id="416441"/>
    <lineage>
        <taxon>Eukaryota</taxon>
        <taxon>Fungi</taxon>
        <taxon>Dikarya</taxon>
        <taxon>Basidiomycota</taxon>
        <taxon>Agaricomycotina</taxon>
        <taxon>Agaricomycetes</taxon>
        <taxon>Russulales</taxon>
        <taxon>Russulaceae</taxon>
        <taxon>Lactarius</taxon>
    </lineage>
</organism>